<sequence>MLDGSKEDEEQFEIREVEIQPQQVDEPNVGSFYNNIDELFDSYVMYAKRRDCSVAKKSGSKGTRGSFRKYQTIACDREKKSTDNSTWKVSKIVEQHNHELVSSMIQSNVKRKLEANDMAGIRPSKSAKVVIFFNVIEIDEEGKLENIFWVHRRSIATYEEFKDVFRKLYNKRDLWVPVFVNNIFWAGMLSTERSEIMHAFFDGYVHASSTLEQFMEQYEISIRHKVEKEVFADFKSKNNIKKGLTFFEWEKQFQAAYINDIFEKFQKEIKRMWYCYAQNRGEEFGNEYNVDFDEVGFEKIKTCEKALINDWYMKDFSCIVFYKEECGFLNANEVYS</sequence>
<protein>
    <submittedName>
        <fullName evidence="1">Uncharacterized protein</fullName>
    </submittedName>
</protein>
<keyword evidence="2" id="KW-1185">Reference proteome</keyword>
<evidence type="ECO:0000313" key="1">
    <source>
        <dbReference type="EMBL" id="KAI5661467.1"/>
    </source>
</evidence>
<dbReference type="EMBL" id="CM044705">
    <property type="protein sequence ID" value="KAI5661467.1"/>
    <property type="molecule type" value="Genomic_DNA"/>
</dbReference>
<evidence type="ECO:0000313" key="2">
    <source>
        <dbReference type="Proteomes" id="UP001060085"/>
    </source>
</evidence>
<reference evidence="2" key="1">
    <citation type="journal article" date="2023" name="Nat. Plants">
        <title>Single-cell RNA sequencing provides a high-resolution roadmap for understanding the multicellular compartmentation of specialized metabolism.</title>
        <authorList>
            <person name="Sun S."/>
            <person name="Shen X."/>
            <person name="Li Y."/>
            <person name="Li Y."/>
            <person name="Wang S."/>
            <person name="Li R."/>
            <person name="Zhang H."/>
            <person name="Shen G."/>
            <person name="Guo B."/>
            <person name="Wei J."/>
            <person name="Xu J."/>
            <person name="St-Pierre B."/>
            <person name="Chen S."/>
            <person name="Sun C."/>
        </authorList>
    </citation>
    <scope>NUCLEOTIDE SEQUENCE [LARGE SCALE GENOMIC DNA]</scope>
</reference>
<comment type="caution">
    <text evidence="1">The sequence shown here is derived from an EMBL/GenBank/DDBJ whole genome shotgun (WGS) entry which is preliminary data.</text>
</comment>
<gene>
    <name evidence="1" type="ORF">M9H77_20790</name>
</gene>
<accession>A0ACC0AKH5</accession>
<proteinExistence type="predicted"/>
<name>A0ACC0AKH5_CATRO</name>
<dbReference type="Proteomes" id="UP001060085">
    <property type="component" value="Linkage Group LG05"/>
</dbReference>
<organism evidence="1 2">
    <name type="scientific">Catharanthus roseus</name>
    <name type="common">Madagascar periwinkle</name>
    <name type="synonym">Vinca rosea</name>
    <dbReference type="NCBI Taxonomy" id="4058"/>
    <lineage>
        <taxon>Eukaryota</taxon>
        <taxon>Viridiplantae</taxon>
        <taxon>Streptophyta</taxon>
        <taxon>Embryophyta</taxon>
        <taxon>Tracheophyta</taxon>
        <taxon>Spermatophyta</taxon>
        <taxon>Magnoliopsida</taxon>
        <taxon>eudicotyledons</taxon>
        <taxon>Gunneridae</taxon>
        <taxon>Pentapetalae</taxon>
        <taxon>asterids</taxon>
        <taxon>lamiids</taxon>
        <taxon>Gentianales</taxon>
        <taxon>Apocynaceae</taxon>
        <taxon>Rauvolfioideae</taxon>
        <taxon>Vinceae</taxon>
        <taxon>Catharanthinae</taxon>
        <taxon>Catharanthus</taxon>
    </lineage>
</organism>